<dbReference type="AlphaFoldDB" id="A0A1M5SQ88"/>
<gene>
    <name evidence="1" type="ORF">SAMN04488530_14418</name>
</gene>
<dbReference type="GO" id="GO:0016020">
    <property type="term" value="C:membrane"/>
    <property type="evidence" value="ECO:0007669"/>
    <property type="project" value="InterPro"/>
</dbReference>
<protein>
    <submittedName>
        <fullName evidence="1">CDP-Glycerol:Poly(Glycerophosphate) glycerophosphotransferase</fullName>
    </submittedName>
</protein>
<dbReference type="Proteomes" id="UP000243255">
    <property type="component" value="Unassembled WGS sequence"/>
</dbReference>
<dbReference type="GO" id="GO:0047355">
    <property type="term" value="F:CDP-glycerol glycerophosphotransferase activity"/>
    <property type="evidence" value="ECO:0007669"/>
    <property type="project" value="InterPro"/>
</dbReference>
<sequence length="80" mass="8992">MNMLIQSAFSAIPEDKYEITGNPRTDTLVLSEGKKNLEKLLGQDLEDKKIIFNMPTFHIHENSGAISGEKFSDAIKIKKL</sequence>
<dbReference type="EMBL" id="FQWX01000044">
    <property type="protein sequence ID" value="SHH40682.1"/>
    <property type="molecule type" value="Genomic_DNA"/>
</dbReference>
<dbReference type="RefSeq" id="WP_073127495.1">
    <property type="nucleotide sequence ID" value="NZ_BAABCH010000009.1"/>
</dbReference>
<keyword evidence="2" id="KW-1185">Reference proteome</keyword>
<accession>A0A1M5SQ88</accession>
<dbReference type="STRING" id="1121321.SAMN04488530_14418"/>
<name>A0A1M5SQ88_9FIRM</name>
<evidence type="ECO:0000313" key="2">
    <source>
        <dbReference type="Proteomes" id="UP000243255"/>
    </source>
</evidence>
<dbReference type="InterPro" id="IPR007554">
    <property type="entry name" value="Glycerophosphate_synth"/>
</dbReference>
<organism evidence="1 2">
    <name type="scientific">Asaccharospora irregularis DSM 2635</name>
    <dbReference type="NCBI Taxonomy" id="1121321"/>
    <lineage>
        <taxon>Bacteria</taxon>
        <taxon>Bacillati</taxon>
        <taxon>Bacillota</taxon>
        <taxon>Clostridia</taxon>
        <taxon>Peptostreptococcales</taxon>
        <taxon>Peptostreptococcaceae</taxon>
        <taxon>Asaccharospora</taxon>
    </lineage>
</organism>
<reference evidence="2" key="1">
    <citation type="submission" date="2016-11" db="EMBL/GenBank/DDBJ databases">
        <authorList>
            <person name="Varghese N."/>
            <person name="Submissions S."/>
        </authorList>
    </citation>
    <scope>NUCLEOTIDE SEQUENCE [LARGE SCALE GENOMIC DNA]</scope>
    <source>
        <strain evidence="2">DSM 2635</strain>
    </source>
</reference>
<keyword evidence="1" id="KW-0808">Transferase</keyword>
<dbReference type="Pfam" id="PF04464">
    <property type="entry name" value="Glyphos_transf"/>
    <property type="match status" value="1"/>
</dbReference>
<evidence type="ECO:0000313" key="1">
    <source>
        <dbReference type="EMBL" id="SHH40682.1"/>
    </source>
</evidence>
<proteinExistence type="predicted"/>